<sequence>MKLRDRFGIFFAGLVAGAAAMPLAAHAQDGEALTGPAADYPIVLGEPYMIDGETFTPVDTMNYDRVGYVSADEDGSGGVTGAHKTLPLPSYVEVTSLETGRTILVRLERRGPMTTDRLLALSPGALVQLGASNGTPIRVRRVNPPEDHRAMLRQGGGAPLRMDTPASLVEVLKRRLPDAGSASLRDPRQDSVSGREPDAASIAAIDPSADLAKPPLQSLPVDAEADVNKAGEQADAGENPEPMAQSAEDENEPADPDLPKVDGGRFVVQLGAFSVRDNAERLAEKVEGFIISSGSLSLVRIGPFASREKAAQALAKLRSEGYRDALIQTAE</sequence>
<feature type="region of interest" description="Disordered" evidence="1">
    <location>
        <begin position="179"/>
        <end position="198"/>
    </location>
</feature>
<dbReference type="Gene3D" id="3.30.70.1070">
    <property type="entry name" value="Sporulation related repeat"/>
    <property type="match status" value="1"/>
</dbReference>
<feature type="region of interest" description="Disordered" evidence="1">
    <location>
        <begin position="227"/>
        <end position="261"/>
    </location>
</feature>
<dbReference type="SUPFAM" id="SSF110997">
    <property type="entry name" value="Sporulation related repeat"/>
    <property type="match status" value="1"/>
</dbReference>
<dbReference type="InterPro" id="IPR007730">
    <property type="entry name" value="SPOR-like_dom"/>
</dbReference>
<organism evidence="4 5">
    <name type="scientific">Qipengyuania profundimaris</name>
    <dbReference type="NCBI Taxonomy" id="3067652"/>
    <lineage>
        <taxon>Bacteria</taxon>
        <taxon>Pseudomonadati</taxon>
        <taxon>Pseudomonadota</taxon>
        <taxon>Alphaproteobacteria</taxon>
        <taxon>Sphingomonadales</taxon>
        <taxon>Erythrobacteraceae</taxon>
        <taxon>Qipengyuania</taxon>
    </lineage>
</organism>
<feature type="signal peptide" evidence="2">
    <location>
        <begin position="1"/>
        <end position="27"/>
    </location>
</feature>
<evidence type="ECO:0000259" key="3">
    <source>
        <dbReference type="PROSITE" id="PS51724"/>
    </source>
</evidence>
<protein>
    <submittedName>
        <fullName evidence="4">SPOR domain-containing protein</fullName>
    </submittedName>
</protein>
<accession>A0ABT9HQ40</accession>
<dbReference type="Pfam" id="PF05036">
    <property type="entry name" value="SPOR"/>
    <property type="match status" value="1"/>
</dbReference>
<dbReference type="Pfam" id="PF03330">
    <property type="entry name" value="DPBB_1"/>
    <property type="match status" value="1"/>
</dbReference>
<dbReference type="Gene3D" id="2.40.40.10">
    <property type="entry name" value="RlpA-like domain"/>
    <property type="match status" value="1"/>
</dbReference>
<dbReference type="InterPro" id="IPR036680">
    <property type="entry name" value="SPOR-like_sf"/>
</dbReference>
<evidence type="ECO:0000256" key="2">
    <source>
        <dbReference type="SAM" id="SignalP"/>
    </source>
</evidence>
<evidence type="ECO:0000313" key="4">
    <source>
        <dbReference type="EMBL" id="MDP4575260.1"/>
    </source>
</evidence>
<dbReference type="InterPro" id="IPR036908">
    <property type="entry name" value="RlpA-like_sf"/>
</dbReference>
<feature type="chain" id="PRO_5046627827" evidence="2">
    <location>
        <begin position="28"/>
        <end position="331"/>
    </location>
</feature>
<reference evidence="4 5" key="1">
    <citation type="submission" date="2023-08" db="EMBL/GenBank/DDBJ databases">
        <title>genomic of G39.</title>
        <authorList>
            <person name="Wang Y."/>
        </authorList>
    </citation>
    <scope>NUCLEOTIDE SEQUENCE [LARGE SCALE GENOMIC DNA]</scope>
    <source>
        <strain evidence="4 5">G39</strain>
    </source>
</reference>
<dbReference type="InterPro" id="IPR009009">
    <property type="entry name" value="RlpA-like_DPBB"/>
</dbReference>
<gene>
    <name evidence="4" type="ORF">Q9K02_08950</name>
</gene>
<name>A0ABT9HQ40_9SPHN</name>
<comment type="caution">
    <text evidence="4">The sequence shown here is derived from an EMBL/GenBank/DDBJ whole genome shotgun (WGS) entry which is preliminary data.</text>
</comment>
<dbReference type="PROSITE" id="PS51724">
    <property type="entry name" value="SPOR"/>
    <property type="match status" value="1"/>
</dbReference>
<feature type="compositionally biased region" description="Basic and acidic residues" evidence="1">
    <location>
        <begin position="185"/>
        <end position="198"/>
    </location>
</feature>
<dbReference type="Proteomes" id="UP001240639">
    <property type="component" value="Unassembled WGS sequence"/>
</dbReference>
<evidence type="ECO:0000313" key="5">
    <source>
        <dbReference type="Proteomes" id="UP001240639"/>
    </source>
</evidence>
<dbReference type="EMBL" id="JAVAIM010000001">
    <property type="protein sequence ID" value="MDP4575260.1"/>
    <property type="molecule type" value="Genomic_DNA"/>
</dbReference>
<dbReference type="RefSeq" id="WP_305932584.1">
    <property type="nucleotide sequence ID" value="NZ_JAVAIM010000001.1"/>
</dbReference>
<proteinExistence type="predicted"/>
<feature type="domain" description="SPOR" evidence="3">
    <location>
        <begin position="253"/>
        <end position="330"/>
    </location>
</feature>
<dbReference type="PANTHER" id="PTHR34183">
    <property type="entry name" value="ENDOLYTIC PEPTIDOGLYCAN TRANSGLYCOSYLASE RLPA"/>
    <property type="match status" value="1"/>
</dbReference>
<dbReference type="CDD" id="cd22268">
    <property type="entry name" value="DPBB_RlpA-like"/>
    <property type="match status" value="1"/>
</dbReference>
<dbReference type="PANTHER" id="PTHR34183:SF1">
    <property type="entry name" value="ENDOLYTIC PEPTIDOGLYCAN TRANSGLYCOSYLASE RLPA"/>
    <property type="match status" value="1"/>
</dbReference>
<evidence type="ECO:0000256" key="1">
    <source>
        <dbReference type="SAM" id="MobiDB-lite"/>
    </source>
</evidence>
<keyword evidence="2" id="KW-0732">Signal</keyword>
<keyword evidence="5" id="KW-1185">Reference proteome</keyword>